<keyword evidence="3" id="KW-0560">Oxidoreductase</keyword>
<comment type="caution">
    <text evidence="6">The sequence shown here is derived from an EMBL/GenBank/DDBJ whole genome shotgun (WGS) entry which is preliminary data.</text>
</comment>
<reference evidence="6" key="1">
    <citation type="journal article" date="2021" name="Front. Microbiol.">
        <title>Comprehensive Comparative Genomics and Phenotyping of Methylobacterium Species.</title>
        <authorList>
            <person name="Alessa O."/>
            <person name="Ogura Y."/>
            <person name="Fujitani Y."/>
            <person name="Takami H."/>
            <person name="Hayashi T."/>
            <person name="Sahin N."/>
            <person name="Tani A."/>
        </authorList>
    </citation>
    <scope>NUCLEOTIDE SEQUENCE</scope>
    <source>
        <strain evidence="6">DSM 14458</strain>
    </source>
</reference>
<evidence type="ECO:0000313" key="7">
    <source>
        <dbReference type="Proteomes" id="UP001055093"/>
    </source>
</evidence>
<organism evidence="6 7">
    <name type="scientific">Methylorubrum suomiense</name>
    <dbReference type="NCBI Taxonomy" id="144191"/>
    <lineage>
        <taxon>Bacteria</taxon>
        <taxon>Pseudomonadati</taxon>
        <taxon>Pseudomonadota</taxon>
        <taxon>Alphaproteobacteria</taxon>
        <taxon>Hyphomicrobiales</taxon>
        <taxon>Methylobacteriaceae</taxon>
        <taxon>Methylorubrum</taxon>
    </lineage>
</organism>
<dbReference type="Pfam" id="PF02898">
    <property type="entry name" value="NO_synthase"/>
    <property type="match status" value="1"/>
</dbReference>
<protein>
    <submittedName>
        <fullName evidence="6">Nitric oxide synthase oxygenase</fullName>
    </submittedName>
</protein>
<dbReference type="InterPro" id="IPR050607">
    <property type="entry name" value="NOS"/>
</dbReference>
<dbReference type="PANTHER" id="PTHR43410:SF1">
    <property type="entry name" value="NITRIC OXIDE SYNTHASE"/>
    <property type="match status" value="1"/>
</dbReference>
<sequence>MAERFALRKLARLGLVKNGYATGSNPLERRRRHLSSLEIREEARAFLQLHGEATGGTRSAFARRWADVRRSLSRSGHYEHTPDELAFGARLAWRNHARCIGRLFWESLEVADCRHATEPEAMAARIADHMTEALGDGRVRSIISVFAPIERQRFPAYVESQQITQYAGHAMADGSVLGDRQNVEATRIARSLGWRPPGDPTRFDLLPFLIRDAADRRALFSLPTGSVREIPILHPAHAALAEMALRWYAVPCVSGMILTIGGIDYPCAPFNGFYMCTEIASRNLVDVKRYNLLPDIARAFGLDPAPSGARLWRDTALTELNRAVLHSFRQAGVTMVDHHAASDQYMEFHRREQAQGRRVAADWRWIVPPQASSQCEVFHLRMRNFHPVPNYYYHRGDDGLQLMPWYGDRHRTRPERIVDRVTRRWKIWKRMAW</sequence>
<dbReference type="Gene3D" id="3.90.1230.10">
    <property type="entry name" value="Nitric Oxide Synthase, Chain A, domain 3"/>
    <property type="match status" value="1"/>
</dbReference>
<dbReference type="PANTHER" id="PTHR43410">
    <property type="entry name" value="NITRIC OXIDE SYNTHASE OXYGENASE"/>
    <property type="match status" value="1"/>
</dbReference>
<dbReference type="InterPro" id="IPR004030">
    <property type="entry name" value="NOS_N"/>
</dbReference>
<dbReference type="SUPFAM" id="SSF56512">
    <property type="entry name" value="Nitric oxide (NO) synthase oxygenase domain"/>
    <property type="match status" value="1"/>
</dbReference>
<evidence type="ECO:0000259" key="5">
    <source>
        <dbReference type="PROSITE" id="PS60001"/>
    </source>
</evidence>
<evidence type="ECO:0000256" key="2">
    <source>
        <dbReference type="ARBA" id="ARBA00022723"/>
    </source>
</evidence>
<evidence type="ECO:0000313" key="6">
    <source>
        <dbReference type="EMBL" id="GJE78615.1"/>
    </source>
</evidence>
<keyword evidence="2" id="KW-0479">Metal-binding</keyword>
<name>A0ABQ4V1Z5_9HYPH</name>
<dbReference type="PROSITE" id="PS60001">
    <property type="entry name" value="NOS"/>
    <property type="match status" value="1"/>
</dbReference>
<gene>
    <name evidence="6" type="primary">nos</name>
    <name evidence="6" type="ORF">BGCPKDLD_5233</name>
</gene>
<dbReference type="Gene3D" id="3.90.440.10">
    <property type="entry name" value="Nitric Oxide Synthase,Heme Domain,Chain A domain 2"/>
    <property type="match status" value="1"/>
</dbReference>
<dbReference type="InterPro" id="IPR044943">
    <property type="entry name" value="NOS_dom_1"/>
</dbReference>
<evidence type="ECO:0000256" key="3">
    <source>
        <dbReference type="ARBA" id="ARBA00023002"/>
    </source>
</evidence>
<reference evidence="6" key="2">
    <citation type="submission" date="2021-08" db="EMBL/GenBank/DDBJ databases">
        <authorList>
            <person name="Tani A."/>
            <person name="Ola A."/>
            <person name="Ogura Y."/>
            <person name="Katsura K."/>
            <person name="Hayashi T."/>
        </authorList>
    </citation>
    <scope>NUCLEOTIDE SEQUENCE</scope>
    <source>
        <strain evidence="6">DSM 14458</strain>
    </source>
</reference>
<evidence type="ECO:0000256" key="1">
    <source>
        <dbReference type="ARBA" id="ARBA00022617"/>
    </source>
</evidence>
<dbReference type="InterPro" id="IPR044940">
    <property type="entry name" value="NOS_dom_2"/>
</dbReference>
<keyword evidence="1" id="KW-0349">Heme</keyword>
<keyword evidence="4" id="KW-0408">Iron</keyword>
<dbReference type="InterPro" id="IPR036119">
    <property type="entry name" value="NOS_N_sf"/>
</dbReference>
<dbReference type="EMBL" id="BPRE01000030">
    <property type="protein sequence ID" value="GJE78615.1"/>
    <property type="molecule type" value="Genomic_DNA"/>
</dbReference>
<evidence type="ECO:0000256" key="4">
    <source>
        <dbReference type="ARBA" id="ARBA00023004"/>
    </source>
</evidence>
<dbReference type="Gene3D" id="3.90.340.10">
    <property type="entry name" value="Nitric Oxide Synthase, Chain A, domain 1"/>
    <property type="match status" value="1"/>
</dbReference>
<dbReference type="RefSeq" id="WP_137831587.1">
    <property type="nucleotide sequence ID" value="NZ_BPRE01000030.1"/>
</dbReference>
<accession>A0ABQ4V1Z5</accession>
<proteinExistence type="predicted"/>
<keyword evidence="7" id="KW-1185">Reference proteome</keyword>
<dbReference type="InterPro" id="IPR044944">
    <property type="entry name" value="NOS_dom_3"/>
</dbReference>
<feature type="domain" description="Nitric oxide synthase (NOS)" evidence="5">
    <location>
        <begin position="98"/>
        <end position="105"/>
    </location>
</feature>
<dbReference type="Proteomes" id="UP001055093">
    <property type="component" value="Unassembled WGS sequence"/>
</dbReference>